<keyword evidence="2" id="KW-0732">Signal</keyword>
<name>A0AAD0KPZ9_9BACL</name>
<feature type="chain" id="PRO_5041981104" evidence="2">
    <location>
        <begin position="23"/>
        <end position="177"/>
    </location>
</feature>
<evidence type="ECO:0000313" key="3">
    <source>
        <dbReference type="EMBL" id="AWV35147.1"/>
    </source>
</evidence>
<accession>A0AAD0KPZ9</accession>
<dbReference type="EMBL" id="CP021965">
    <property type="protein sequence ID" value="AWV35147.1"/>
    <property type="molecule type" value="Genomic_DNA"/>
</dbReference>
<feature type="coiled-coil region" evidence="1">
    <location>
        <begin position="144"/>
        <end position="171"/>
    </location>
</feature>
<evidence type="ECO:0000256" key="1">
    <source>
        <dbReference type="SAM" id="Coils"/>
    </source>
</evidence>
<feature type="coiled-coil region" evidence="1">
    <location>
        <begin position="91"/>
        <end position="118"/>
    </location>
</feature>
<dbReference type="AlphaFoldDB" id="A0AAD0KPZ9"/>
<sequence>MKKKIIVITTVALMFGGSIGFAAANSSLIGAKVQGLFTVQKQDGTKIGDAVIINGSAYAPVRAISEVTGTELIVEGKKIIMGESTNVTDPLTALTDTRKAVTEEIEAHEKQINGYKENILPTYKTLADELAGNGSLGQRAADDYAAFKTQVDTWETELTTLKQQLSDVDAKIAELEK</sequence>
<evidence type="ECO:0000256" key="2">
    <source>
        <dbReference type="SAM" id="SignalP"/>
    </source>
</evidence>
<keyword evidence="1" id="KW-0175">Coiled coil</keyword>
<feature type="signal peptide" evidence="2">
    <location>
        <begin position="1"/>
        <end position="22"/>
    </location>
</feature>
<dbReference type="Proteomes" id="UP000249163">
    <property type="component" value="Chromosome"/>
</dbReference>
<dbReference type="RefSeq" id="WP_076281275.1">
    <property type="nucleotide sequence ID" value="NZ_CP021965.1"/>
</dbReference>
<protein>
    <submittedName>
        <fullName evidence="3">Uncharacterized protein</fullName>
    </submittedName>
</protein>
<proteinExistence type="predicted"/>
<evidence type="ECO:0000313" key="4">
    <source>
        <dbReference type="Proteomes" id="UP000249163"/>
    </source>
</evidence>
<reference evidence="3 4" key="1">
    <citation type="submission" date="2017-06" db="EMBL/GenBank/DDBJ databases">
        <title>Complete genome sequence of Paenibacillus odorifer CBA7130.</title>
        <authorList>
            <person name="Nam Y.-D."/>
            <person name="Kang J."/>
            <person name="Chung W.-H."/>
        </authorList>
    </citation>
    <scope>NUCLEOTIDE SEQUENCE [LARGE SCALE GENOMIC DNA]</scope>
    <source>
        <strain evidence="3 4">CBA7130</strain>
    </source>
</reference>
<organism evidence="3 4">
    <name type="scientific">Paenibacillus odorifer</name>
    <dbReference type="NCBI Taxonomy" id="189426"/>
    <lineage>
        <taxon>Bacteria</taxon>
        <taxon>Bacillati</taxon>
        <taxon>Bacillota</taxon>
        <taxon>Bacilli</taxon>
        <taxon>Bacillales</taxon>
        <taxon>Paenibacillaceae</taxon>
        <taxon>Paenibacillus</taxon>
    </lineage>
</organism>
<gene>
    <name evidence="3" type="ORF">CD191_22310</name>
</gene>